<proteinExistence type="predicted"/>
<keyword evidence="4" id="KW-1185">Reference proteome</keyword>
<dbReference type="Gene3D" id="3.40.50.1820">
    <property type="entry name" value="alpha/beta hydrolase"/>
    <property type="match status" value="1"/>
</dbReference>
<evidence type="ECO:0000313" key="4">
    <source>
        <dbReference type="Proteomes" id="UP001595444"/>
    </source>
</evidence>
<gene>
    <name evidence="3" type="ORF">ACFOKA_13390</name>
</gene>
<dbReference type="SUPFAM" id="SSF53474">
    <property type="entry name" value="alpha/beta-Hydrolases"/>
    <property type="match status" value="1"/>
</dbReference>
<dbReference type="PANTHER" id="PTHR43037:SF5">
    <property type="entry name" value="FERULOYL ESTERASE"/>
    <property type="match status" value="1"/>
</dbReference>
<dbReference type="InterPro" id="IPR029058">
    <property type="entry name" value="AB_hydrolase_fold"/>
</dbReference>
<dbReference type="EMBL" id="JBHRSL010000010">
    <property type="protein sequence ID" value="MFC3052903.1"/>
    <property type="molecule type" value="Genomic_DNA"/>
</dbReference>
<accession>A0ABV7D7B8</accession>
<dbReference type="RefSeq" id="WP_194213462.1">
    <property type="nucleotide sequence ID" value="NZ_CP061205.1"/>
</dbReference>
<evidence type="ECO:0000256" key="1">
    <source>
        <dbReference type="ARBA" id="ARBA00022729"/>
    </source>
</evidence>
<reference evidence="4" key="1">
    <citation type="journal article" date="2019" name="Int. J. Syst. Evol. Microbiol.">
        <title>The Global Catalogue of Microorganisms (GCM) 10K type strain sequencing project: providing services to taxonomists for standard genome sequencing and annotation.</title>
        <authorList>
            <consortium name="The Broad Institute Genomics Platform"/>
            <consortium name="The Broad Institute Genome Sequencing Center for Infectious Disease"/>
            <person name="Wu L."/>
            <person name="Ma J."/>
        </authorList>
    </citation>
    <scope>NUCLEOTIDE SEQUENCE [LARGE SCALE GENOMIC DNA]</scope>
    <source>
        <strain evidence="4">KCTC 62164</strain>
    </source>
</reference>
<sequence length="285" mass="32153">MTSKIEQKQKLNEVYHSGVTTIYSARADRRFCYTLYVPRRLAQMDRSKTTILVSVHGTLRMQSQYRDMFAEFAEYNNCIVLAPLFPANVLGDGNMSGYKFMREQDIRYDLIVLDMAREVAEKYSVSDEKLFMFGFSGGGHFTHRFTLLHPDRIKAASVGAPGVVTLADPDKPWWVGTKGAEEIVGQAVDLSKLKGKPIHFVIGAADRETWEITIEEGDSCYMPGINDSGESRQERIRSLKASFARHGALTKLDAVDDVTHEVELVIHKTREFFADVLNGTYIPDV</sequence>
<keyword evidence="1" id="KW-0732">Signal</keyword>
<keyword evidence="2 3" id="KW-0378">Hydrolase</keyword>
<dbReference type="PANTHER" id="PTHR43037">
    <property type="entry name" value="UNNAMED PRODUCT-RELATED"/>
    <property type="match status" value="1"/>
</dbReference>
<evidence type="ECO:0000313" key="3">
    <source>
        <dbReference type="EMBL" id="MFC3052903.1"/>
    </source>
</evidence>
<name>A0ABV7D7B8_9PROT</name>
<comment type="caution">
    <text evidence="3">The sequence shown here is derived from an EMBL/GenBank/DDBJ whole genome shotgun (WGS) entry which is preliminary data.</text>
</comment>
<protein>
    <submittedName>
        <fullName evidence="3">Alpha/beta hydrolase</fullName>
    </submittedName>
</protein>
<dbReference type="Proteomes" id="UP001595444">
    <property type="component" value="Unassembled WGS sequence"/>
</dbReference>
<dbReference type="GO" id="GO:0016787">
    <property type="term" value="F:hydrolase activity"/>
    <property type="evidence" value="ECO:0007669"/>
    <property type="project" value="UniProtKB-KW"/>
</dbReference>
<dbReference type="InterPro" id="IPR050955">
    <property type="entry name" value="Plant_Biomass_Hydrol_Est"/>
</dbReference>
<evidence type="ECO:0000256" key="2">
    <source>
        <dbReference type="ARBA" id="ARBA00022801"/>
    </source>
</evidence>
<organism evidence="3 4">
    <name type="scientific">Kordiimonas pumila</name>
    <dbReference type="NCBI Taxonomy" id="2161677"/>
    <lineage>
        <taxon>Bacteria</taxon>
        <taxon>Pseudomonadati</taxon>
        <taxon>Pseudomonadota</taxon>
        <taxon>Alphaproteobacteria</taxon>
        <taxon>Kordiimonadales</taxon>
        <taxon>Kordiimonadaceae</taxon>
        <taxon>Kordiimonas</taxon>
    </lineage>
</organism>